<dbReference type="PANTHER" id="PTHR11061">
    <property type="entry name" value="RNA M5U METHYLTRANSFERASE"/>
    <property type="match status" value="1"/>
</dbReference>
<feature type="active site" description="Nucleophile" evidence="4">
    <location>
        <position position="376"/>
    </location>
</feature>
<dbReference type="PANTHER" id="PTHR11061:SF30">
    <property type="entry name" value="TRNA (URACIL(54)-C(5))-METHYLTRANSFERASE"/>
    <property type="match status" value="1"/>
</dbReference>
<keyword evidence="3 4" id="KW-0949">S-adenosyl-L-methionine</keyword>
<dbReference type="AlphaFoldDB" id="A0A9D5X5S5"/>
<dbReference type="Pfam" id="PF05958">
    <property type="entry name" value="tRNA_U5-meth_tr"/>
    <property type="match status" value="1"/>
</dbReference>
<keyword evidence="1 4" id="KW-0489">Methyltransferase</keyword>
<evidence type="ECO:0000256" key="2">
    <source>
        <dbReference type="ARBA" id="ARBA00022679"/>
    </source>
</evidence>
<dbReference type="GO" id="GO:0070041">
    <property type="term" value="F:rRNA (uridine-C5-)-methyltransferase activity"/>
    <property type="evidence" value="ECO:0007669"/>
    <property type="project" value="TreeGrafter"/>
</dbReference>
<dbReference type="FunFam" id="2.40.50.1070:FF:000003">
    <property type="entry name" value="23S rRNA (Uracil-5-)-methyltransferase RumA"/>
    <property type="match status" value="1"/>
</dbReference>
<evidence type="ECO:0000256" key="5">
    <source>
        <dbReference type="PROSITE-ProRule" id="PRU10015"/>
    </source>
</evidence>
<protein>
    <submittedName>
        <fullName evidence="6">Class I SAM-dependent RNA methyltransferase</fullName>
    </submittedName>
</protein>
<reference evidence="6" key="1">
    <citation type="submission" date="2020-04" db="EMBL/GenBank/DDBJ databases">
        <title>Deep metagenomics examines the oral microbiome during advanced dental caries in children, revealing novel taxa and co-occurrences with host molecules.</title>
        <authorList>
            <person name="Baker J.L."/>
            <person name="Morton J.T."/>
            <person name="Dinis M."/>
            <person name="Alvarez R."/>
            <person name="Tran N.C."/>
            <person name="Knight R."/>
            <person name="Edlund A."/>
        </authorList>
    </citation>
    <scope>NUCLEOTIDE SEQUENCE</scope>
    <source>
        <strain evidence="6">JCVI_3_bin.11</strain>
    </source>
</reference>
<dbReference type="InterPro" id="IPR010280">
    <property type="entry name" value="U5_MeTrfase_fam"/>
</dbReference>
<comment type="similarity">
    <text evidence="4">Belongs to the class I-like SAM-binding methyltransferase superfamily. RNA M5U methyltransferase family.</text>
</comment>
<dbReference type="SUPFAM" id="SSF53335">
    <property type="entry name" value="S-adenosyl-L-methionine-dependent methyltransferases"/>
    <property type="match status" value="1"/>
</dbReference>
<feature type="binding site" evidence="4">
    <location>
        <position position="275"/>
    </location>
    <ligand>
        <name>S-adenosyl-L-methionine</name>
        <dbReference type="ChEBI" id="CHEBI:59789"/>
    </ligand>
</feature>
<dbReference type="InterPro" id="IPR030390">
    <property type="entry name" value="MeTrfase_TrmA_AS"/>
</dbReference>
<sequence length="421" mass="45939">MGYKTPTCSIARSCGGCEWLSVPYPIQLKRKQTQVEELLAPLASINNVTIEPIRGMDEPLAYRHKAATPFAPGKGRTVRSGFYASGTHKIIASKECLVEDGRARAILNDVAYLAGQFSIHAYQEDRGKGALRHSVVRCGYATNDVMLVLVVNGQHLPHEQEFIAALRKAHPELTSIFLNVNQKRTNAILGRETRLLWGSTSMSDKLLGCTFEIGPTSFYQTNPQQTEVLYQLAIDGALADSGHADSESASAAQTSASTQTSISSQTSNLRVLDAYCGTGTIGLCLAHAAEAQGVNLLLTGVDQVENNIQMARRNARNNKLEAEFICDDATRYMQALAKDGQNFDVIILDPPRAGSTPTFLRATAQLAQKKIVYVSCNVVTQARDLKVLLDSGFAIERVTPVDMFPHTKHVETVVLMSRVKD</sequence>
<feature type="binding site" evidence="4">
    <location>
        <position position="302"/>
    </location>
    <ligand>
        <name>S-adenosyl-L-methionine</name>
        <dbReference type="ChEBI" id="CHEBI:59789"/>
    </ligand>
</feature>
<name>A0A9D5X5S5_9ACTN</name>
<feature type="binding site" evidence="4">
    <location>
        <position position="349"/>
    </location>
    <ligand>
        <name>S-adenosyl-L-methionine</name>
        <dbReference type="ChEBI" id="CHEBI:59789"/>
    </ligand>
</feature>
<organism evidence="6 7">
    <name type="scientific">Lancefieldella parvula</name>
    <dbReference type="NCBI Taxonomy" id="1382"/>
    <lineage>
        <taxon>Bacteria</taxon>
        <taxon>Bacillati</taxon>
        <taxon>Actinomycetota</taxon>
        <taxon>Coriobacteriia</taxon>
        <taxon>Coriobacteriales</taxon>
        <taxon>Atopobiaceae</taxon>
        <taxon>Lancefieldella</taxon>
    </lineage>
</organism>
<dbReference type="PROSITE" id="PS51687">
    <property type="entry name" value="SAM_MT_RNA_M5U"/>
    <property type="match status" value="1"/>
</dbReference>
<dbReference type="InterPro" id="IPR030391">
    <property type="entry name" value="MeTrfase_TrmA_CS"/>
</dbReference>
<dbReference type="Gene3D" id="3.40.50.150">
    <property type="entry name" value="Vaccinia Virus protein VP39"/>
    <property type="match status" value="1"/>
</dbReference>
<dbReference type="Proteomes" id="UP000787322">
    <property type="component" value="Unassembled WGS sequence"/>
</dbReference>
<keyword evidence="2 4" id="KW-0808">Transferase</keyword>
<dbReference type="GO" id="GO:0070475">
    <property type="term" value="P:rRNA base methylation"/>
    <property type="evidence" value="ECO:0007669"/>
    <property type="project" value="TreeGrafter"/>
</dbReference>
<feature type="binding site" evidence="4">
    <location>
        <position position="220"/>
    </location>
    <ligand>
        <name>S-adenosyl-L-methionine</name>
        <dbReference type="ChEBI" id="CHEBI:59789"/>
    </ligand>
</feature>
<comment type="caution">
    <text evidence="6">The sequence shown here is derived from an EMBL/GenBank/DDBJ whole genome shotgun (WGS) entry which is preliminary data.</text>
</comment>
<dbReference type="Gene3D" id="2.40.50.1070">
    <property type="match status" value="1"/>
</dbReference>
<dbReference type="PROSITE" id="PS01231">
    <property type="entry name" value="TRMA_2"/>
    <property type="match status" value="1"/>
</dbReference>
<feature type="active site" evidence="5">
    <location>
        <position position="376"/>
    </location>
</feature>
<evidence type="ECO:0000256" key="3">
    <source>
        <dbReference type="ARBA" id="ARBA00022691"/>
    </source>
</evidence>
<proteinExistence type="inferred from homology"/>
<evidence type="ECO:0000256" key="1">
    <source>
        <dbReference type="ARBA" id="ARBA00022603"/>
    </source>
</evidence>
<accession>A0A9D5X5S5</accession>
<gene>
    <name evidence="6" type="ORF">HXK24_05410</name>
</gene>
<evidence type="ECO:0000313" key="7">
    <source>
        <dbReference type="Proteomes" id="UP000787322"/>
    </source>
</evidence>
<evidence type="ECO:0000313" key="6">
    <source>
        <dbReference type="EMBL" id="MBF4803237.1"/>
    </source>
</evidence>
<dbReference type="InterPro" id="IPR029063">
    <property type="entry name" value="SAM-dependent_MTases_sf"/>
</dbReference>
<evidence type="ECO:0000256" key="4">
    <source>
        <dbReference type="PROSITE-ProRule" id="PRU01024"/>
    </source>
</evidence>
<dbReference type="EMBL" id="JABZGU010000140">
    <property type="protein sequence ID" value="MBF4803237.1"/>
    <property type="molecule type" value="Genomic_DNA"/>
</dbReference>
<dbReference type="CDD" id="cd02440">
    <property type="entry name" value="AdoMet_MTases"/>
    <property type="match status" value="1"/>
</dbReference>
<dbReference type="PROSITE" id="PS01230">
    <property type="entry name" value="TRMA_1"/>
    <property type="match status" value="1"/>
</dbReference>